<proteinExistence type="predicted"/>
<protein>
    <recommendedName>
        <fullName evidence="3">HTH tetR-type domain-containing protein</fullName>
    </recommendedName>
</protein>
<dbReference type="Gene3D" id="1.10.357.10">
    <property type="entry name" value="Tetracycline Repressor, domain 2"/>
    <property type="match status" value="1"/>
</dbReference>
<organism evidence="4 5">
    <name type="scientific">Vagococcus carniphilus</name>
    <dbReference type="NCBI Taxonomy" id="218144"/>
    <lineage>
        <taxon>Bacteria</taxon>
        <taxon>Bacillati</taxon>
        <taxon>Bacillota</taxon>
        <taxon>Bacilli</taxon>
        <taxon>Lactobacillales</taxon>
        <taxon>Enterococcaceae</taxon>
        <taxon>Vagococcus</taxon>
    </lineage>
</organism>
<sequence length="229" mass="26228">MFHVGRRIIMSKQRYDGDQTREDILIAAGKLFREQGFQKTSIQSIVLELNGLSKGAIYHHFPSKEAILDELMRHFMPSEALIESIRSDKELSGLEKIQTLFLNAMFHVDVQKFLPFSPNFTKEPLLSLKYVKLTQDVFIPEIAAFIKEGNEDGSLDVPNPDLIAEVILFLLTTWYNATLFSNSLDNFYQKLETSQYVLKQIGVDVIDSRVLSKIKEGIEAMTHEEILEN</sequence>
<dbReference type="InterPro" id="IPR050624">
    <property type="entry name" value="HTH-type_Tx_Regulator"/>
</dbReference>
<dbReference type="InterPro" id="IPR009057">
    <property type="entry name" value="Homeodomain-like_sf"/>
</dbReference>
<feature type="domain" description="HTH tetR-type" evidence="3">
    <location>
        <begin position="18"/>
        <end position="79"/>
    </location>
</feature>
<dbReference type="EMBL" id="NGKB01000012">
    <property type="protein sequence ID" value="RSU11986.1"/>
    <property type="molecule type" value="Genomic_DNA"/>
</dbReference>
<dbReference type="OrthoDB" id="9814200at2"/>
<name>A0A430AVA7_9ENTE</name>
<dbReference type="InterPro" id="IPR001647">
    <property type="entry name" value="HTH_TetR"/>
</dbReference>
<keyword evidence="5" id="KW-1185">Reference proteome</keyword>
<comment type="caution">
    <text evidence="4">The sequence shown here is derived from an EMBL/GenBank/DDBJ whole genome shotgun (WGS) entry which is preliminary data.</text>
</comment>
<evidence type="ECO:0000256" key="1">
    <source>
        <dbReference type="ARBA" id="ARBA00023125"/>
    </source>
</evidence>
<dbReference type="GO" id="GO:0003677">
    <property type="term" value="F:DNA binding"/>
    <property type="evidence" value="ECO:0007669"/>
    <property type="project" value="UniProtKB-UniRule"/>
</dbReference>
<dbReference type="Pfam" id="PF00440">
    <property type="entry name" value="TetR_N"/>
    <property type="match status" value="1"/>
</dbReference>
<keyword evidence="1 2" id="KW-0238">DNA-binding</keyword>
<dbReference type="Proteomes" id="UP000288028">
    <property type="component" value="Unassembled WGS sequence"/>
</dbReference>
<dbReference type="AlphaFoldDB" id="A0A430AVA7"/>
<dbReference type="SUPFAM" id="SSF46689">
    <property type="entry name" value="Homeodomain-like"/>
    <property type="match status" value="1"/>
</dbReference>
<dbReference type="PANTHER" id="PTHR43479:SF11">
    <property type="entry name" value="ACREF_ENVCD OPERON REPRESSOR-RELATED"/>
    <property type="match status" value="1"/>
</dbReference>
<accession>A0A430AVA7</accession>
<evidence type="ECO:0000259" key="3">
    <source>
        <dbReference type="PROSITE" id="PS50977"/>
    </source>
</evidence>
<feature type="DNA-binding region" description="H-T-H motif" evidence="2">
    <location>
        <begin position="42"/>
        <end position="61"/>
    </location>
</feature>
<gene>
    <name evidence="4" type="ORF">CBF28_11480</name>
</gene>
<dbReference type="PANTHER" id="PTHR43479">
    <property type="entry name" value="ACREF/ENVCD OPERON REPRESSOR-RELATED"/>
    <property type="match status" value="1"/>
</dbReference>
<evidence type="ECO:0000313" key="5">
    <source>
        <dbReference type="Proteomes" id="UP000288028"/>
    </source>
</evidence>
<reference evidence="4 5" key="1">
    <citation type="submission" date="2017-05" db="EMBL/GenBank/DDBJ databases">
        <title>Vagococcus spp. assemblies.</title>
        <authorList>
            <person name="Gulvik C.A."/>
        </authorList>
    </citation>
    <scope>NUCLEOTIDE SEQUENCE [LARGE SCALE GENOMIC DNA]</scope>
    <source>
        <strain evidence="4 5">SS1714</strain>
    </source>
</reference>
<dbReference type="PROSITE" id="PS50977">
    <property type="entry name" value="HTH_TETR_2"/>
    <property type="match status" value="1"/>
</dbReference>
<evidence type="ECO:0000256" key="2">
    <source>
        <dbReference type="PROSITE-ProRule" id="PRU00335"/>
    </source>
</evidence>
<evidence type="ECO:0000313" key="4">
    <source>
        <dbReference type="EMBL" id="RSU11986.1"/>
    </source>
</evidence>